<keyword evidence="3" id="KW-1185">Reference proteome</keyword>
<comment type="catalytic activity">
    <reaction evidence="1">
        <text>citrate + acetyl-CoA = (3S)-citryl-CoA + acetate</text>
        <dbReference type="Rhea" id="RHEA:19405"/>
        <dbReference type="ChEBI" id="CHEBI:16947"/>
        <dbReference type="ChEBI" id="CHEBI:30089"/>
        <dbReference type="ChEBI" id="CHEBI:57288"/>
        <dbReference type="ChEBI" id="CHEBI:57321"/>
        <dbReference type="EC" id="2.8.3.10"/>
    </reaction>
</comment>
<dbReference type="SUPFAM" id="SSF100950">
    <property type="entry name" value="NagB/RpiA/CoA transferase-like"/>
    <property type="match status" value="2"/>
</dbReference>
<comment type="subcellular location">
    <subcellularLocation>
        <location evidence="1">Cytoplasm</location>
    </subcellularLocation>
</comment>
<reference evidence="2 3" key="1">
    <citation type="submission" date="2021-08" db="EMBL/GenBank/DDBJ databases">
        <title>FDA dAtabase for Regulatory Grade micrObial Sequences (FDA-ARGOS): Supporting development and validation of Infectious Disease Dx tests.</title>
        <authorList>
            <person name="Sproer C."/>
            <person name="Gronow S."/>
            <person name="Severitt S."/>
            <person name="Schroder I."/>
            <person name="Tallon L."/>
            <person name="Sadzewicz L."/>
            <person name="Zhao X."/>
            <person name="Boylan J."/>
            <person name="Ott S."/>
            <person name="Bowen H."/>
            <person name="Vavikolanu K."/>
            <person name="Hazen T."/>
            <person name="Aluvathingal J."/>
            <person name="Nadendla S."/>
            <person name="Lowell S."/>
            <person name="Myers T."/>
            <person name="Yan Y."/>
            <person name="Sichtig H."/>
        </authorList>
    </citation>
    <scope>NUCLEOTIDE SEQUENCE [LARGE SCALE GENOMIC DNA]</scope>
    <source>
        <strain evidence="2 3">FDAARGOS_1460</strain>
    </source>
</reference>
<proteinExistence type="predicted"/>
<dbReference type="PANTHER" id="PTHR40596:SF1">
    <property type="entry name" value="CITRATE LYASE ALPHA CHAIN"/>
    <property type="match status" value="1"/>
</dbReference>
<dbReference type="PANTHER" id="PTHR40596">
    <property type="entry name" value="CITRATE LYASE ALPHA CHAIN"/>
    <property type="match status" value="1"/>
</dbReference>
<dbReference type="GO" id="GO:0008815">
    <property type="term" value="F:citrate (pro-3S)-lyase activity"/>
    <property type="evidence" value="ECO:0007669"/>
    <property type="project" value="UniProtKB-EC"/>
</dbReference>
<dbReference type="PIRSF" id="PIRSF009451">
    <property type="entry name" value="Citrt_lyas_alpha"/>
    <property type="match status" value="1"/>
</dbReference>
<organism evidence="2 3">
    <name type="scientific">Anaerococcus murdochii</name>
    <dbReference type="NCBI Taxonomy" id="411577"/>
    <lineage>
        <taxon>Bacteria</taxon>
        <taxon>Bacillati</taxon>
        <taxon>Bacillota</taxon>
        <taxon>Tissierellia</taxon>
        <taxon>Tissierellales</taxon>
        <taxon>Peptoniphilaceae</taxon>
        <taxon>Anaerococcus</taxon>
    </lineage>
</organism>
<dbReference type="InterPro" id="IPR006472">
    <property type="entry name" value="Citrate_lyase_asu"/>
</dbReference>
<dbReference type="EMBL" id="JAIPME010000002">
    <property type="protein sequence ID" value="MBZ2386615.1"/>
    <property type="molecule type" value="Genomic_DNA"/>
</dbReference>
<evidence type="ECO:0000256" key="1">
    <source>
        <dbReference type="PIRNR" id="PIRNR009451"/>
    </source>
</evidence>
<dbReference type="GO" id="GO:0008814">
    <property type="term" value="F:citrate CoA-transferase activity"/>
    <property type="evidence" value="ECO:0007669"/>
    <property type="project" value="UniProtKB-EC"/>
</dbReference>
<dbReference type="Gene3D" id="3.40.1080.10">
    <property type="entry name" value="Glutaconate Coenzyme A-transferase"/>
    <property type="match status" value="2"/>
</dbReference>
<accession>A0ABS7SYK2</accession>
<comment type="caution">
    <text evidence="2">The sequence shown here is derived from an EMBL/GenBank/DDBJ whole genome shotgun (WGS) entry which is preliminary data.</text>
</comment>
<dbReference type="EC" id="2.8.3.10" evidence="1"/>
<dbReference type="InterPro" id="IPR037171">
    <property type="entry name" value="NagB/RpiA_transferase-like"/>
</dbReference>
<evidence type="ECO:0000313" key="2">
    <source>
        <dbReference type="EMBL" id="MBZ2386615.1"/>
    </source>
</evidence>
<comment type="catalytic activity">
    <reaction evidence="1">
        <text>citrate = oxaloacetate + acetate</text>
        <dbReference type="Rhea" id="RHEA:10760"/>
        <dbReference type="ChEBI" id="CHEBI:16452"/>
        <dbReference type="ChEBI" id="CHEBI:16947"/>
        <dbReference type="ChEBI" id="CHEBI:30089"/>
        <dbReference type="EC" id="4.1.3.6"/>
    </reaction>
</comment>
<name>A0ABS7SYK2_9FIRM</name>
<dbReference type="Pfam" id="PF04223">
    <property type="entry name" value="CitF"/>
    <property type="match status" value="1"/>
</dbReference>
<keyword evidence="1" id="KW-0963">Cytoplasm</keyword>
<dbReference type="NCBIfam" id="TIGR01584">
    <property type="entry name" value="citF"/>
    <property type="match status" value="1"/>
</dbReference>
<dbReference type="RefSeq" id="WP_223418848.1">
    <property type="nucleotide sequence ID" value="NZ_JAIPME010000002.1"/>
</dbReference>
<keyword evidence="1 2" id="KW-0456">Lyase</keyword>
<keyword evidence="1 2" id="KW-0808">Transferase</keyword>
<protein>
    <recommendedName>
        <fullName evidence="1">Citrate lyase alpha chain</fullName>
        <shortName evidence="1">Citrase alpha chain</shortName>
        <ecNumber evidence="1">2.8.3.10</ecNumber>
        <ecNumber evidence="1">4.1.3.6</ecNumber>
    </recommendedName>
    <alternativeName>
        <fullName evidence="1">Citrate (pro-3S)-lyase alpha chain</fullName>
    </alternativeName>
    <alternativeName>
        <fullName evidence="1">Citrate CoA-transferase subunit</fullName>
    </alternativeName>
</protein>
<dbReference type="EC" id="4.1.3.6" evidence="1"/>
<evidence type="ECO:0000313" key="3">
    <source>
        <dbReference type="Proteomes" id="UP000734271"/>
    </source>
</evidence>
<gene>
    <name evidence="2" type="primary">citF</name>
    <name evidence="2" type="ORF">K8P03_04795</name>
</gene>
<sequence>MKNVDLEALNLKKFKSSKAYVDKKTYHFEKAVKPEIVSFDQVFNKLDLRDGMTVSFHHHLRNGDYVLNMVMEKLHQRGLKNLKLAASSIFACHAPLVEMIDDGTVTDIETSYMSGPVAQAVSRGKLKNPVYITTHGGRPRSIYEGDLKIDVAFVASPSVDKDGAMDGSVGKSACGSLGYAVADAMCAKKVVAITDNLIDKCENPDIKPGFADYIVEIDQIGDPSGIVSGTTQVTKDPLGLKIARLTARLIDELGLIKDGFSMQTGAGGISLAVANEVKDLMEAKDVKGSFGSGGITGFFVEMLEKGLFESLEDVQCFDLEAIKSSKRNENHHKISGSKYANPNDDCVAEKLDCVILGASEIDKDFNINVTTGSDGIILGGSGGHADTATGAKLTIITTKLFNARVSAVVDKVRTITTPGEVVDALVTEYGIAINPARTDLLEALKDTKLELKTIDELYDIAASLTGYPKKREKSDEIVGFSVFRDGTILDTISKVE</sequence>
<dbReference type="Proteomes" id="UP000734271">
    <property type="component" value="Unassembled WGS sequence"/>
</dbReference>